<feature type="disulfide bond" evidence="13">
    <location>
        <begin position="650"/>
        <end position="668"/>
    </location>
</feature>
<keyword evidence="18" id="KW-1185">Reference proteome</keyword>
<dbReference type="OrthoDB" id="6380398at2759"/>
<dbReference type="SMART" id="SM00020">
    <property type="entry name" value="Tryp_SPc"/>
    <property type="match status" value="1"/>
</dbReference>
<dbReference type="InterPro" id="IPR000082">
    <property type="entry name" value="SEA_dom"/>
</dbReference>
<dbReference type="SMART" id="SM00042">
    <property type="entry name" value="CUB"/>
    <property type="match status" value="2"/>
</dbReference>
<dbReference type="InterPro" id="IPR043504">
    <property type="entry name" value="Peptidase_S1_PA_chymotrypsin"/>
</dbReference>
<dbReference type="Gene3D" id="2.40.10.10">
    <property type="entry name" value="Trypsin-like serine proteases"/>
    <property type="match status" value="2"/>
</dbReference>
<dbReference type="SUPFAM" id="SSF57424">
    <property type="entry name" value="LDL receptor-like module"/>
    <property type="match status" value="3"/>
</dbReference>
<dbReference type="PROSITE" id="PS01209">
    <property type="entry name" value="LDLRA_1"/>
    <property type="match status" value="2"/>
</dbReference>
<feature type="domain" description="CUB" evidence="14">
    <location>
        <begin position="371"/>
        <end position="487"/>
    </location>
</feature>
<dbReference type="Gene3D" id="2.60.120.290">
    <property type="entry name" value="Spermadhesin, CUB domain"/>
    <property type="match status" value="2"/>
</dbReference>
<feature type="disulfide bond" evidence="13">
    <location>
        <begin position="614"/>
        <end position="632"/>
    </location>
</feature>
<comment type="subcellular location">
    <subcellularLocation>
        <location evidence="1">Membrane</location>
        <topology evidence="1">Single-pass type II membrane protein</topology>
    </subcellularLocation>
</comment>
<keyword evidence="2" id="KW-0645">Protease</keyword>
<keyword evidence="6" id="KW-0378">Hydrolase</keyword>
<dbReference type="InterPro" id="IPR036055">
    <property type="entry name" value="LDL_receptor-like_sf"/>
</dbReference>
<dbReference type="FunFam" id="2.40.10.10:FF:000007">
    <property type="entry name" value="Transmembrane serine protease 7"/>
    <property type="match status" value="1"/>
</dbReference>
<dbReference type="InterPro" id="IPR035914">
    <property type="entry name" value="Sperma_CUB_dom_sf"/>
</dbReference>
<dbReference type="InterPro" id="IPR002172">
    <property type="entry name" value="LDrepeatLR_classA_rpt"/>
</dbReference>
<keyword evidence="8" id="KW-0735">Signal-anchor</keyword>
<keyword evidence="7" id="KW-0720">Serine protease</keyword>
<evidence type="ECO:0000256" key="13">
    <source>
        <dbReference type="PROSITE-ProRule" id="PRU00124"/>
    </source>
</evidence>
<dbReference type="CDD" id="cd00112">
    <property type="entry name" value="LDLa"/>
    <property type="match status" value="4"/>
</dbReference>
<dbReference type="InterPro" id="IPR023415">
    <property type="entry name" value="LDLR_class-A_CS"/>
</dbReference>
<dbReference type="SUPFAM" id="SSF50494">
    <property type="entry name" value="Trypsin-like serine proteases"/>
    <property type="match status" value="1"/>
</dbReference>
<feature type="disulfide bond" evidence="13">
    <location>
        <begin position="714"/>
        <end position="726"/>
    </location>
</feature>
<feature type="disulfide bond" evidence="13">
    <location>
        <begin position="643"/>
        <end position="655"/>
    </location>
</feature>
<keyword evidence="4" id="KW-0732">Signal</keyword>
<evidence type="ECO:0000256" key="9">
    <source>
        <dbReference type="ARBA" id="ARBA00022989"/>
    </source>
</evidence>
<evidence type="ECO:0000256" key="6">
    <source>
        <dbReference type="ARBA" id="ARBA00022801"/>
    </source>
</evidence>
<evidence type="ECO:0000256" key="3">
    <source>
        <dbReference type="ARBA" id="ARBA00022692"/>
    </source>
</evidence>
<comment type="caution">
    <text evidence="13">Lacks conserved residue(s) required for the propagation of feature annotation.</text>
</comment>
<dbReference type="GO" id="GO:0004252">
    <property type="term" value="F:serine-type endopeptidase activity"/>
    <property type="evidence" value="ECO:0007669"/>
    <property type="project" value="InterPro"/>
</dbReference>
<dbReference type="Gene3D" id="3.30.70.960">
    <property type="entry name" value="SEA domain"/>
    <property type="match status" value="1"/>
</dbReference>
<gene>
    <name evidence="17" type="ORF">NHX12_001555</name>
</gene>
<keyword evidence="3" id="KW-0812">Transmembrane</keyword>
<dbReference type="PANTHER" id="PTHR24252:SF17">
    <property type="entry name" value="SUPPRESSOR OF TUMORIGENICITY 14 PROTEIN HOMOLOG-RELATED"/>
    <property type="match status" value="1"/>
</dbReference>
<dbReference type="CDD" id="cd00041">
    <property type="entry name" value="CUB"/>
    <property type="match status" value="2"/>
</dbReference>
<dbReference type="FunFam" id="2.60.120.290:FF:000005">
    <property type="entry name" value="Procollagen C-endopeptidase enhancer 1"/>
    <property type="match status" value="2"/>
</dbReference>
<dbReference type="InterPro" id="IPR000859">
    <property type="entry name" value="CUB_dom"/>
</dbReference>
<feature type="domain" description="Peptidase S1" evidence="16">
    <location>
        <begin position="761"/>
        <end position="939"/>
    </location>
</feature>
<evidence type="ECO:0000256" key="1">
    <source>
        <dbReference type="ARBA" id="ARBA00004606"/>
    </source>
</evidence>
<dbReference type="Gene3D" id="2.160.20.80">
    <property type="entry name" value="E3 ubiquitin-protein ligase SopA"/>
    <property type="match status" value="1"/>
</dbReference>
<feature type="disulfide bond" evidence="13">
    <location>
        <begin position="673"/>
        <end position="685"/>
    </location>
</feature>
<dbReference type="InterPro" id="IPR009003">
    <property type="entry name" value="Peptidase_S1_PA"/>
</dbReference>
<comment type="caution">
    <text evidence="17">The sequence shown here is derived from an EMBL/GenBank/DDBJ whole genome shotgun (WGS) entry which is preliminary data.</text>
</comment>
<keyword evidence="12" id="KW-0325">Glycoprotein</keyword>
<feature type="domain" description="SEA" evidence="15">
    <location>
        <begin position="239"/>
        <end position="356"/>
    </location>
</feature>
<evidence type="ECO:0000256" key="11">
    <source>
        <dbReference type="ARBA" id="ARBA00023157"/>
    </source>
</evidence>
<dbReference type="GO" id="GO:0006508">
    <property type="term" value="P:proteolysis"/>
    <property type="evidence" value="ECO:0007669"/>
    <property type="project" value="UniProtKB-KW"/>
</dbReference>
<dbReference type="AlphaFoldDB" id="A0A9Q0E0N7"/>
<dbReference type="PROSITE" id="PS00134">
    <property type="entry name" value="TRYPSIN_HIS"/>
    <property type="match status" value="1"/>
</dbReference>
<dbReference type="Proteomes" id="UP001148018">
    <property type="component" value="Unassembled WGS sequence"/>
</dbReference>
<evidence type="ECO:0008006" key="19">
    <source>
        <dbReference type="Google" id="ProtNLM"/>
    </source>
</evidence>
<feature type="disulfide bond" evidence="13">
    <location>
        <begin position="680"/>
        <end position="698"/>
    </location>
</feature>
<dbReference type="InterPro" id="IPR018114">
    <property type="entry name" value="TRYPSIN_HIS"/>
</dbReference>
<evidence type="ECO:0000256" key="10">
    <source>
        <dbReference type="ARBA" id="ARBA00023136"/>
    </source>
</evidence>
<dbReference type="CDD" id="cd00190">
    <property type="entry name" value="Tryp_SPc"/>
    <property type="match status" value="1"/>
</dbReference>
<evidence type="ECO:0000256" key="12">
    <source>
        <dbReference type="ARBA" id="ARBA00023180"/>
    </source>
</evidence>
<dbReference type="EMBL" id="JANIIK010000109">
    <property type="protein sequence ID" value="KAJ3598041.1"/>
    <property type="molecule type" value="Genomic_DNA"/>
</dbReference>
<dbReference type="PROSITE" id="PS50024">
    <property type="entry name" value="SEA"/>
    <property type="match status" value="1"/>
</dbReference>
<keyword evidence="5" id="KW-0677">Repeat</keyword>
<evidence type="ECO:0000256" key="4">
    <source>
        <dbReference type="ARBA" id="ARBA00022729"/>
    </source>
</evidence>
<dbReference type="Pfam" id="PF01390">
    <property type="entry name" value="SEA"/>
    <property type="match status" value="1"/>
</dbReference>
<dbReference type="SMART" id="SM00192">
    <property type="entry name" value="LDLa"/>
    <property type="match status" value="4"/>
</dbReference>
<dbReference type="PROSITE" id="PS50068">
    <property type="entry name" value="LDLRA_2"/>
    <property type="match status" value="4"/>
</dbReference>
<feature type="domain" description="CUB" evidence="14">
    <location>
        <begin position="495"/>
        <end position="602"/>
    </location>
</feature>
<keyword evidence="10" id="KW-0472">Membrane</keyword>
<dbReference type="Pfam" id="PF00057">
    <property type="entry name" value="Ldl_recept_a"/>
    <property type="match status" value="3"/>
</dbReference>
<dbReference type="PRINTS" id="PR00261">
    <property type="entry name" value="LDLRECEPTOR"/>
</dbReference>
<evidence type="ECO:0000259" key="14">
    <source>
        <dbReference type="PROSITE" id="PS01180"/>
    </source>
</evidence>
<evidence type="ECO:0000259" key="15">
    <source>
        <dbReference type="PROSITE" id="PS50024"/>
    </source>
</evidence>
<name>A0A9Q0E0N7_9TELE</name>
<keyword evidence="9" id="KW-1133">Transmembrane helix</keyword>
<evidence type="ECO:0000256" key="5">
    <source>
        <dbReference type="ARBA" id="ARBA00022737"/>
    </source>
</evidence>
<dbReference type="FunFam" id="4.10.400.10:FF:000034">
    <property type="entry name" value="Low-density lipoprotein receptor-related protein 2"/>
    <property type="match status" value="1"/>
</dbReference>
<dbReference type="FunFam" id="4.10.400.10:FF:000117">
    <property type="entry name" value="Suppressor of tumorigenicity 14 protein homolog"/>
    <property type="match status" value="1"/>
</dbReference>
<dbReference type="InterPro" id="IPR001254">
    <property type="entry name" value="Trypsin_dom"/>
</dbReference>
<dbReference type="Gene3D" id="4.10.400.10">
    <property type="entry name" value="Low-density Lipoprotein Receptor"/>
    <property type="match status" value="4"/>
</dbReference>
<keyword evidence="11 13" id="KW-1015">Disulfide bond</keyword>
<dbReference type="InterPro" id="IPR036364">
    <property type="entry name" value="SEA_dom_sf"/>
</dbReference>
<dbReference type="SUPFAM" id="SSF141571">
    <property type="entry name" value="Pentapeptide repeat-like"/>
    <property type="match status" value="1"/>
</dbReference>
<dbReference type="PROSITE" id="PS01180">
    <property type="entry name" value="CUB"/>
    <property type="match status" value="2"/>
</dbReference>
<dbReference type="SUPFAM" id="SSF82671">
    <property type="entry name" value="SEA domain"/>
    <property type="match status" value="1"/>
</dbReference>
<evidence type="ECO:0000259" key="16">
    <source>
        <dbReference type="PROSITE" id="PS50240"/>
    </source>
</evidence>
<dbReference type="Pfam" id="PF00431">
    <property type="entry name" value="CUB"/>
    <property type="match status" value="2"/>
</dbReference>
<reference evidence="17" key="1">
    <citation type="submission" date="2022-07" db="EMBL/GenBank/DDBJ databases">
        <title>Chromosome-level genome of Muraenolepis orangiensis.</title>
        <authorList>
            <person name="Kim J."/>
        </authorList>
    </citation>
    <scope>NUCLEOTIDE SEQUENCE</scope>
    <source>
        <strain evidence="17">KU_S4_2022</strain>
        <tissue evidence="17">Muscle</tissue>
    </source>
</reference>
<dbReference type="GO" id="GO:0016020">
    <property type="term" value="C:membrane"/>
    <property type="evidence" value="ECO:0007669"/>
    <property type="project" value="UniProtKB-SubCell"/>
</dbReference>
<dbReference type="PROSITE" id="PS50240">
    <property type="entry name" value="TRYPSIN_DOM"/>
    <property type="match status" value="1"/>
</dbReference>
<proteinExistence type="predicted"/>
<sequence length="939" mass="106670">MKLDLMKLDLMKIDLMKLDLMKIDLMKLDLMKIDLMKLDLMKIDLMKLDLMKIDLMKLDLMKIDLMKIDLMKLDLMKIDLMKIDLMKIDLMKLDLMKIDLMKIDLMKIDLMKLDLMKIDLMKIDLMKLDLMKIDLMKIDLMKIDLMKLDLMKINLMKLDLMKIDLMKIDLMKLDLMKIDLMKIDLMKWRNIGVWTMNSARYEYGNNHHERVDFLSNREKVKEKEGGEMGGTVSQQRAEASRVFSGHMKLMGVPYKQQLEDAKTKEFGDLADQLQNILETSYKKDPFLSQYYTKSVVTAFSEGVVAYYWTQFNIPPEDLEVLPEFAEDFIQDTLWTEVQQYGRQSRKNILITEVTASITDPRLVRNPRAKECFFRLEAETRVQTFESPGYPNKYPAKSRCQWQIRAPEKMAISILFTSFHVEDDCSNDFVAVYDSLSPDTSQAITEKCGQRPPTNPLQLVSSSNIILVNLITDGLIQRPGFKAQYNVIPLTTARSCGGALTGEKGEFSSPHHPSFYPPALDCKWTIKVAAGKKVRVKFSMFRMKEPQVDQRVCHKDYVEVMGTRYCGEMSSLSLESISNSLDVDFHSDESYTDKGFMAQYTAFDPANPCPGQFVCMSGICISKDLKCDGWNDCGDMSDEMKCKCEEDQFSCANGMCKPQYWVCDRVNDCGDESCDTSEWQCGDGTCVPQDVVCDTLKDCEDGSDEANCKLSSGICSDYSFKCKDKSCINKVNAECDRVTDCSDASDELGCDCGVRPYKLNRIVGGQNAEVGEWPWQVSLHFMTRGPVCGASIISSKWLLSAAHCFRTADPQNHVTSNWRTYSGMQDQLKQAGVLARGLRSIISHPDYNSMTYDYDIALLELSQPLVLSNTIQPICLPASSHVFPSGIPCWVTGWGTLREGAQQTAQLLQKAEVKIINDTVCNVVTEGQRLHGGRSGRLPV</sequence>
<feature type="disulfide bond" evidence="13">
    <location>
        <begin position="626"/>
        <end position="641"/>
    </location>
</feature>
<evidence type="ECO:0000256" key="7">
    <source>
        <dbReference type="ARBA" id="ARBA00022825"/>
    </source>
</evidence>
<dbReference type="SUPFAM" id="SSF49854">
    <property type="entry name" value="Spermadhesin, CUB domain"/>
    <property type="match status" value="2"/>
</dbReference>
<accession>A0A9Q0E0N7</accession>
<evidence type="ECO:0000256" key="8">
    <source>
        <dbReference type="ARBA" id="ARBA00022968"/>
    </source>
</evidence>
<dbReference type="Pfam" id="PF00089">
    <property type="entry name" value="Trypsin"/>
    <property type="match status" value="1"/>
</dbReference>
<feature type="disulfide bond" evidence="13">
    <location>
        <begin position="692"/>
        <end position="707"/>
    </location>
</feature>
<dbReference type="PANTHER" id="PTHR24252">
    <property type="entry name" value="ACROSIN-RELATED"/>
    <property type="match status" value="1"/>
</dbReference>
<feature type="disulfide bond" evidence="13">
    <location>
        <begin position="734"/>
        <end position="749"/>
    </location>
</feature>
<evidence type="ECO:0000313" key="18">
    <source>
        <dbReference type="Proteomes" id="UP001148018"/>
    </source>
</evidence>
<protein>
    <recommendedName>
        <fullName evidence="19">Suppressor of tumorigenicity 14 protein homolog</fullName>
    </recommendedName>
</protein>
<evidence type="ECO:0000313" key="17">
    <source>
        <dbReference type="EMBL" id="KAJ3598041.1"/>
    </source>
</evidence>
<organism evidence="17 18">
    <name type="scientific">Muraenolepis orangiensis</name>
    <name type="common">Patagonian moray cod</name>
    <dbReference type="NCBI Taxonomy" id="630683"/>
    <lineage>
        <taxon>Eukaryota</taxon>
        <taxon>Metazoa</taxon>
        <taxon>Chordata</taxon>
        <taxon>Craniata</taxon>
        <taxon>Vertebrata</taxon>
        <taxon>Euteleostomi</taxon>
        <taxon>Actinopterygii</taxon>
        <taxon>Neopterygii</taxon>
        <taxon>Teleostei</taxon>
        <taxon>Neoteleostei</taxon>
        <taxon>Acanthomorphata</taxon>
        <taxon>Zeiogadaria</taxon>
        <taxon>Gadariae</taxon>
        <taxon>Gadiformes</taxon>
        <taxon>Muraenolepidoidei</taxon>
        <taxon>Muraenolepididae</taxon>
        <taxon>Muraenolepis</taxon>
    </lineage>
</organism>
<evidence type="ECO:0000256" key="2">
    <source>
        <dbReference type="ARBA" id="ARBA00022670"/>
    </source>
</evidence>